<keyword evidence="1" id="KW-0812">Transmembrane</keyword>
<dbReference type="RefSeq" id="WP_154378358.1">
    <property type="nucleotide sequence ID" value="NZ_WKJK01000008.1"/>
</dbReference>
<name>A0A6I2L4A8_9BURK</name>
<organism evidence="3 4">
    <name type="scientific">Duganella guangzhouensis</name>
    <dbReference type="NCBI Taxonomy" id="2666084"/>
    <lineage>
        <taxon>Bacteria</taxon>
        <taxon>Pseudomonadati</taxon>
        <taxon>Pseudomonadota</taxon>
        <taxon>Betaproteobacteria</taxon>
        <taxon>Burkholderiales</taxon>
        <taxon>Oxalobacteraceae</taxon>
        <taxon>Telluria group</taxon>
        <taxon>Duganella</taxon>
    </lineage>
</organism>
<dbReference type="Pfam" id="PF00892">
    <property type="entry name" value="EamA"/>
    <property type="match status" value="1"/>
</dbReference>
<feature type="transmembrane region" description="Helical" evidence="1">
    <location>
        <begin position="122"/>
        <end position="142"/>
    </location>
</feature>
<protein>
    <submittedName>
        <fullName evidence="3">EamA family transporter</fullName>
    </submittedName>
</protein>
<accession>A0A6I2L4A8</accession>
<proteinExistence type="predicted"/>
<feature type="domain" description="EamA" evidence="2">
    <location>
        <begin position="3"/>
        <end position="137"/>
    </location>
</feature>
<reference evidence="3 4" key="1">
    <citation type="submission" date="2019-11" db="EMBL/GenBank/DDBJ databases">
        <title>Novel species isolated from a subtropical stream in China.</title>
        <authorList>
            <person name="Lu H."/>
        </authorList>
    </citation>
    <scope>NUCLEOTIDE SEQUENCE [LARGE SCALE GENOMIC DNA]</scope>
    <source>
        <strain evidence="3 4">FT80W</strain>
    </source>
</reference>
<dbReference type="Proteomes" id="UP000433309">
    <property type="component" value="Unassembled WGS sequence"/>
</dbReference>
<keyword evidence="4" id="KW-1185">Reference proteome</keyword>
<keyword evidence="1" id="KW-0472">Membrane</keyword>
<feature type="transmembrane region" description="Helical" evidence="1">
    <location>
        <begin position="154"/>
        <end position="173"/>
    </location>
</feature>
<feature type="transmembrane region" description="Helical" evidence="1">
    <location>
        <begin position="227"/>
        <end position="244"/>
    </location>
</feature>
<dbReference type="SUPFAM" id="SSF103481">
    <property type="entry name" value="Multidrug resistance efflux transporter EmrE"/>
    <property type="match status" value="2"/>
</dbReference>
<keyword evidence="1" id="KW-1133">Transmembrane helix</keyword>
<feature type="transmembrane region" description="Helical" evidence="1">
    <location>
        <begin position="289"/>
        <end position="307"/>
    </location>
</feature>
<dbReference type="InterPro" id="IPR000620">
    <property type="entry name" value="EamA_dom"/>
</dbReference>
<feature type="transmembrane region" description="Helical" evidence="1">
    <location>
        <begin position="38"/>
        <end position="57"/>
    </location>
</feature>
<dbReference type="GO" id="GO:0016020">
    <property type="term" value="C:membrane"/>
    <property type="evidence" value="ECO:0007669"/>
    <property type="project" value="InterPro"/>
</dbReference>
<evidence type="ECO:0000256" key="1">
    <source>
        <dbReference type="SAM" id="Phobius"/>
    </source>
</evidence>
<dbReference type="InterPro" id="IPR037185">
    <property type="entry name" value="EmrE-like"/>
</dbReference>
<comment type="caution">
    <text evidence="3">The sequence shown here is derived from an EMBL/GenBank/DDBJ whole genome shotgun (WGS) entry which is preliminary data.</text>
</comment>
<feature type="transmembrane region" description="Helical" evidence="1">
    <location>
        <begin position="256"/>
        <end position="277"/>
    </location>
</feature>
<feature type="transmembrane region" description="Helical" evidence="1">
    <location>
        <begin position="193"/>
        <end position="215"/>
    </location>
</feature>
<evidence type="ECO:0000313" key="3">
    <source>
        <dbReference type="EMBL" id="MRW91704.1"/>
    </source>
</evidence>
<feature type="transmembrane region" description="Helical" evidence="1">
    <location>
        <begin position="77"/>
        <end position="102"/>
    </location>
</feature>
<evidence type="ECO:0000259" key="2">
    <source>
        <dbReference type="Pfam" id="PF00892"/>
    </source>
</evidence>
<gene>
    <name evidence="3" type="ORF">GJ699_17055</name>
</gene>
<sequence>MWYGVLCGLAAGAFWGTIFVMPRWLAAFSPMELALGRYLAYGLITLVLLLPRLRGLLRRLTRADCAVLLRHALAGNIVYYLLLSGGVQLAGVAPASLIIGLLPLSVTLLGRRDHGALPLRQLVWPLALVVAGIVCINVDVFNHAASQQMAWPRVALGMLGAFGALLCWTWYAVDNARFLKRNPHYSGAEWSGLYGLSTGLVALAMGVIALAVGGVGGPGEGGVMRDWLRFWSVVSLVALGASVIGNQLWNLASRRVPVTLSGQLLLFETLFGLLYGFVYQQQMPRPLELTAIVLLIAGVAGSVWLHARPAPHQSDGGAGTSCTSRTST</sequence>
<dbReference type="AlphaFoldDB" id="A0A6I2L4A8"/>
<dbReference type="EMBL" id="WKJK01000008">
    <property type="protein sequence ID" value="MRW91704.1"/>
    <property type="molecule type" value="Genomic_DNA"/>
</dbReference>
<evidence type="ECO:0000313" key="4">
    <source>
        <dbReference type="Proteomes" id="UP000433309"/>
    </source>
</evidence>